<organism evidence="1 2">
    <name type="scientific">Acrocarpospora pleiomorpha</name>
    <dbReference type="NCBI Taxonomy" id="90975"/>
    <lineage>
        <taxon>Bacteria</taxon>
        <taxon>Bacillati</taxon>
        <taxon>Actinomycetota</taxon>
        <taxon>Actinomycetes</taxon>
        <taxon>Streptosporangiales</taxon>
        <taxon>Streptosporangiaceae</taxon>
        <taxon>Acrocarpospora</taxon>
    </lineage>
</organism>
<comment type="caution">
    <text evidence="1">The sequence shown here is derived from an EMBL/GenBank/DDBJ whole genome shotgun (WGS) entry which is preliminary data.</text>
</comment>
<dbReference type="RefSeq" id="WP_155351974.1">
    <property type="nucleotide sequence ID" value="NZ_BAAAHM010000054.1"/>
</dbReference>
<dbReference type="PROSITE" id="PS51257">
    <property type="entry name" value="PROKAR_LIPOPROTEIN"/>
    <property type="match status" value="1"/>
</dbReference>
<reference evidence="1 2" key="1">
    <citation type="submission" date="2019-10" db="EMBL/GenBank/DDBJ databases">
        <title>Whole genome shotgun sequence of Acrocarpospora pleiomorpha NBRC 16267.</title>
        <authorList>
            <person name="Ichikawa N."/>
            <person name="Kimura A."/>
            <person name="Kitahashi Y."/>
            <person name="Komaki H."/>
            <person name="Oguchi A."/>
        </authorList>
    </citation>
    <scope>NUCLEOTIDE SEQUENCE [LARGE SCALE GENOMIC DNA]</scope>
    <source>
        <strain evidence="1 2">NBRC 16267</strain>
    </source>
</reference>
<proteinExistence type="predicted"/>
<name>A0A5M3Y1X1_9ACTN</name>
<dbReference type="Proteomes" id="UP000377595">
    <property type="component" value="Unassembled WGS sequence"/>
</dbReference>
<sequence length="158" mass="17095">MKLTSRVAVIGVCFALLTGCSGPEPQTLESATQNLISDGNELLSSPLVQRAGVLRVTEKAEKSKDTACVPGTTQRFFRAQGNFARPGEQTPLSAAGLVYAKLLGMDYNRLVDELDFFDDNLTVVVMHRPESGITFLVAARPTKPNILIVGKTDCLEPR</sequence>
<dbReference type="OrthoDB" id="3535885at2"/>
<protein>
    <recommendedName>
        <fullName evidence="3">Lipoprotein</fullName>
    </recommendedName>
</protein>
<evidence type="ECO:0000313" key="2">
    <source>
        <dbReference type="Proteomes" id="UP000377595"/>
    </source>
</evidence>
<dbReference type="AlphaFoldDB" id="A0A5M3Y1X1"/>
<evidence type="ECO:0000313" key="1">
    <source>
        <dbReference type="EMBL" id="GES27314.1"/>
    </source>
</evidence>
<dbReference type="EMBL" id="BLAF01000120">
    <property type="protein sequence ID" value="GES27314.1"/>
    <property type="molecule type" value="Genomic_DNA"/>
</dbReference>
<evidence type="ECO:0008006" key="3">
    <source>
        <dbReference type="Google" id="ProtNLM"/>
    </source>
</evidence>
<gene>
    <name evidence="1" type="ORF">Aple_102140</name>
</gene>
<keyword evidence="2" id="KW-1185">Reference proteome</keyword>
<accession>A0A5M3Y1X1</accession>